<evidence type="ECO:0000259" key="6">
    <source>
        <dbReference type="PROSITE" id="PS50977"/>
    </source>
</evidence>
<keyword evidence="8" id="KW-1185">Reference proteome</keyword>
<dbReference type="SUPFAM" id="SSF48498">
    <property type="entry name" value="Tetracyclin repressor-like, C-terminal domain"/>
    <property type="match status" value="1"/>
</dbReference>
<dbReference type="GO" id="GO:0000976">
    <property type="term" value="F:transcription cis-regulatory region binding"/>
    <property type="evidence" value="ECO:0007669"/>
    <property type="project" value="TreeGrafter"/>
</dbReference>
<dbReference type="InterPro" id="IPR039538">
    <property type="entry name" value="BetI_C"/>
</dbReference>
<dbReference type="PROSITE" id="PS50977">
    <property type="entry name" value="HTH_TETR_2"/>
    <property type="match status" value="1"/>
</dbReference>
<dbReference type="Proteomes" id="UP000244904">
    <property type="component" value="Unassembled WGS sequence"/>
</dbReference>
<dbReference type="EMBL" id="OMOJ01000007">
    <property type="protein sequence ID" value="SPF81187.1"/>
    <property type="molecule type" value="Genomic_DNA"/>
</dbReference>
<evidence type="ECO:0000256" key="1">
    <source>
        <dbReference type="ARBA" id="ARBA00022491"/>
    </source>
</evidence>
<evidence type="ECO:0000256" key="4">
    <source>
        <dbReference type="ARBA" id="ARBA00023163"/>
    </source>
</evidence>
<dbReference type="PANTHER" id="PTHR30055:SF234">
    <property type="entry name" value="HTH-TYPE TRANSCRIPTIONAL REGULATOR BETI"/>
    <property type="match status" value="1"/>
</dbReference>
<reference evidence="8" key="1">
    <citation type="submission" date="2018-03" db="EMBL/GenBank/DDBJ databases">
        <authorList>
            <person name="Rodrigo-Torres L."/>
            <person name="Arahal R. D."/>
            <person name="Lucena T."/>
        </authorList>
    </citation>
    <scope>NUCLEOTIDE SEQUENCE [LARGE SCALE GENOMIC DNA]</scope>
    <source>
        <strain evidence="8">CECT 8871</strain>
    </source>
</reference>
<proteinExistence type="predicted"/>
<dbReference type="InterPro" id="IPR036271">
    <property type="entry name" value="Tet_transcr_reg_TetR-rel_C_sf"/>
</dbReference>
<keyword evidence="4" id="KW-0804">Transcription</keyword>
<dbReference type="InterPro" id="IPR001647">
    <property type="entry name" value="HTH_TetR"/>
</dbReference>
<dbReference type="PROSITE" id="PS01081">
    <property type="entry name" value="HTH_TETR_1"/>
    <property type="match status" value="1"/>
</dbReference>
<evidence type="ECO:0000313" key="8">
    <source>
        <dbReference type="Proteomes" id="UP000244904"/>
    </source>
</evidence>
<dbReference type="GO" id="GO:0003700">
    <property type="term" value="F:DNA-binding transcription factor activity"/>
    <property type="evidence" value="ECO:0007669"/>
    <property type="project" value="TreeGrafter"/>
</dbReference>
<name>A0A2R8AYZ4_9RHOB</name>
<dbReference type="PANTHER" id="PTHR30055">
    <property type="entry name" value="HTH-TYPE TRANSCRIPTIONAL REGULATOR RUTR"/>
    <property type="match status" value="1"/>
</dbReference>
<dbReference type="AlphaFoldDB" id="A0A2R8AYZ4"/>
<organism evidence="7 8">
    <name type="scientific">Pseudoprimorskyibacter insulae</name>
    <dbReference type="NCBI Taxonomy" id="1695997"/>
    <lineage>
        <taxon>Bacteria</taxon>
        <taxon>Pseudomonadati</taxon>
        <taxon>Pseudomonadota</taxon>
        <taxon>Alphaproteobacteria</taxon>
        <taxon>Rhodobacterales</taxon>
        <taxon>Paracoccaceae</taxon>
        <taxon>Pseudoprimorskyibacter</taxon>
    </lineage>
</organism>
<evidence type="ECO:0000256" key="5">
    <source>
        <dbReference type="PROSITE-ProRule" id="PRU00335"/>
    </source>
</evidence>
<evidence type="ECO:0000256" key="3">
    <source>
        <dbReference type="ARBA" id="ARBA00023125"/>
    </source>
</evidence>
<protein>
    <submittedName>
        <fullName evidence="7">HTH-type transcriptional repressor ComR</fullName>
    </submittedName>
</protein>
<dbReference type="InterPro" id="IPR009057">
    <property type="entry name" value="Homeodomain-like_sf"/>
</dbReference>
<dbReference type="PRINTS" id="PR00455">
    <property type="entry name" value="HTHTETR"/>
</dbReference>
<evidence type="ECO:0000313" key="7">
    <source>
        <dbReference type="EMBL" id="SPF81187.1"/>
    </source>
</evidence>
<keyword evidence="2" id="KW-0805">Transcription regulation</keyword>
<sequence length="198" mass="21831">MPKIVDRDEMQKGILDAALKVFVKSGFQAATIAEIAKEAGLGKGTLYLYFKNKDALVDALLERHLKAARKSVTEYLEPESLDDFLEGLARMMDLNEAQAGFIRVYFEVFGPNFSSAEFSDRVGAVFDELAQVYTKSLTDLRAKGEIRGDIDIADTARSIVSMIDGMMLHRGLQLYPAPRQAPLSAAAIKVLRQGLKPS</sequence>
<keyword evidence="1" id="KW-0678">Repressor</keyword>
<dbReference type="Pfam" id="PF13977">
    <property type="entry name" value="TetR_C_6"/>
    <property type="match status" value="1"/>
</dbReference>
<feature type="DNA-binding region" description="H-T-H motif" evidence="5">
    <location>
        <begin position="31"/>
        <end position="50"/>
    </location>
</feature>
<dbReference type="OrthoDB" id="8478851at2"/>
<dbReference type="InterPro" id="IPR023772">
    <property type="entry name" value="DNA-bd_HTH_TetR-type_CS"/>
</dbReference>
<dbReference type="InterPro" id="IPR050109">
    <property type="entry name" value="HTH-type_TetR-like_transc_reg"/>
</dbReference>
<dbReference type="Gene3D" id="1.10.357.10">
    <property type="entry name" value="Tetracycline Repressor, domain 2"/>
    <property type="match status" value="1"/>
</dbReference>
<evidence type="ECO:0000256" key="2">
    <source>
        <dbReference type="ARBA" id="ARBA00023015"/>
    </source>
</evidence>
<dbReference type="SUPFAM" id="SSF46689">
    <property type="entry name" value="Homeodomain-like"/>
    <property type="match status" value="1"/>
</dbReference>
<dbReference type="Pfam" id="PF00440">
    <property type="entry name" value="TetR_N"/>
    <property type="match status" value="1"/>
</dbReference>
<keyword evidence="3 5" id="KW-0238">DNA-binding</keyword>
<feature type="domain" description="HTH tetR-type" evidence="6">
    <location>
        <begin position="8"/>
        <end position="68"/>
    </location>
</feature>
<accession>A0A2R8AYZ4</accession>
<gene>
    <name evidence="7" type="primary">comR_2</name>
    <name evidence="7" type="ORF">PRI8871_03009</name>
</gene>